<protein>
    <submittedName>
        <fullName evidence="2">Uncharacterized protein</fullName>
    </submittedName>
</protein>
<sequence length="162" mass="18396">MFYKYEGESASKRERAHGTDYPPENKNYSRSTLNDDTHYHTVDKNKTRGKNPQTRRVFPHKVSSLNGLVHRPGPTKRLSLEAVHLNIDLLGDALVHQKLGHLNALVARELENLSKLLVVDKSTVARELLLESLQKALRVILFRETLNSRQRLAAVALLNAEI</sequence>
<proteinExistence type="predicted"/>
<gene>
    <name evidence="2" type="ORF">BC938DRAFT_480268</name>
</gene>
<reference evidence="2 3" key="1">
    <citation type="journal article" date="2018" name="New Phytol.">
        <title>Phylogenomics of Endogonaceae and evolution of mycorrhizas within Mucoromycota.</title>
        <authorList>
            <person name="Chang Y."/>
            <person name="Desiro A."/>
            <person name="Na H."/>
            <person name="Sandor L."/>
            <person name="Lipzen A."/>
            <person name="Clum A."/>
            <person name="Barry K."/>
            <person name="Grigoriev I.V."/>
            <person name="Martin F.M."/>
            <person name="Stajich J.E."/>
            <person name="Smith M.E."/>
            <person name="Bonito G."/>
            <person name="Spatafora J.W."/>
        </authorList>
    </citation>
    <scope>NUCLEOTIDE SEQUENCE [LARGE SCALE GENOMIC DNA]</scope>
    <source>
        <strain evidence="2 3">AD002</strain>
    </source>
</reference>
<feature type="compositionally biased region" description="Basic and acidic residues" evidence="1">
    <location>
        <begin position="33"/>
        <end position="46"/>
    </location>
</feature>
<evidence type="ECO:0000313" key="2">
    <source>
        <dbReference type="EMBL" id="RUS29768.1"/>
    </source>
</evidence>
<feature type="compositionally biased region" description="Basic and acidic residues" evidence="1">
    <location>
        <begin position="1"/>
        <end position="18"/>
    </location>
</feature>
<dbReference type="AlphaFoldDB" id="A0A433QIW1"/>
<comment type="caution">
    <text evidence="2">The sequence shown here is derived from an EMBL/GenBank/DDBJ whole genome shotgun (WGS) entry which is preliminary data.</text>
</comment>
<organism evidence="2 3">
    <name type="scientific">Jimgerdemannia flammicorona</name>
    <dbReference type="NCBI Taxonomy" id="994334"/>
    <lineage>
        <taxon>Eukaryota</taxon>
        <taxon>Fungi</taxon>
        <taxon>Fungi incertae sedis</taxon>
        <taxon>Mucoromycota</taxon>
        <taxon>Mucoromycotina</taxon>
        <taxon>Endogonomycetes</taxon>
        <taxon>Endogonales</taxon>
        <taxon>Endogonaceae</taxon>
        <taxon>Jimgerdemannia</taxon>
    </lineage>
</organism>
<dbReference type="Proteomes" id="UP000274822">
    <property type="component" value="Unassembled WGS sequence"/>
</dbReference>
<evidence type="ECO:0000256" key="1">
    <source>
        <dbReference type="SAM" id="MobiDB-lite"/>
    </source>
</evidence>
<feature type="region of interest" description="Disordered" evidence="1">
    <location>
        <begin position="1"/>
        <end position="52"/>
    </location>
</feature>
<keyword evidence="3" id="KW-1185">Reference proteome</keyword>
<evidence type="ECO:0000313" key="3">
    <source>
        <dbReference type="Proteomes" id="UP000274822"/>
    </source>
</evidence>
<dbReference type="EMBL" id="RBNJ01004720">
    <property type="protein sequence ID" value="RUS29768.1"/>
    <property type="molecule type" value="Genomic_DNA"/>
</dbReference>
<accession>A0A433QIW1</accession>
<name>A0A433QIW1_9FUNG</name>